<keyword evidence="3" id="KW-1003">Cell membrane</keyword>
<dbReference type="PANTHER" id="PTHR23513">
    <property type="entry name" value="INTEGRAL MEMBRANE EFFLUX PROTEIN-RELATED"/>
    <property type="match status" value="1"/>
</dbReference>
<evidence type="ECO:0000256" key="2">
    <source>
        <dbReference type="ARBA" id="ARBA00022448"/>
    </source>
</evidence>
<dbReference type="Pfam" id="PF05977">
    <property type="entry name" value="MFS_3"/>
    <property type="match status" value="1"/>
</dbReference>
<accession>A0A6J4HVK8</accession>
<dbReference type="SUPFAM" id="SSF103473">
    <property type="entry name" value="MFS general substrate transporter"/>
    <property type="match status" value="1"/>
</dbReference>
<evidence type="ECO:0000313" key="9">
    <source>
        <dbReference type="EMBL" id="CAA9234955.1"/>
    </source>
</evidence>
<feature type="transmembrane region" description="Helical" evidence="7">
    <location>
        <begin position="252"/>
        <end position="277"/>
    </location>
</feature>
<gene>
    <name evidence="9" type="ORF">AVDCRST_MAG77-1214</name>
</gene>
<dbReference type="EMBL" id="CADCTC010000077">
    <property type="protein sequence ID" value="CAA9234955.1"/>
    <property type="molecule type" value="Genomic_DNA"/>
</dbReference>
<keyword evidence="5 7" id="KW-1133">Transmembrane helix</keyword>
<name>A0A6J4HVK8_9CHLR</name>
<dbReference type="CDD" id="cd06173">
    <property type="entry name" value="MFS_MefA_like"/>
    <property type="match status" value="1"/>
</dbReference>
<evidence type="ECO:0000256" key="3">
    <source>
        <dbReference type="ARBA" id="ARBA00022475"/>
    </source>
</evidence>
<evidence type="ECO:0000256" key="4">
    <source>
        <dbReference type="ARBA" id="ARBA00022692"/>
    </source>
</evidence>
<keyword evidence="4 7" id="KW-0812">Transmembrane</keyword>
<feature type="transmembrane region" description="Helical" evidence="7">
    <location>
        <begin position="222"/>
        <end position="240"/>
    </location>
</feature>
<proteinExistence type="predicted"/>
<protein>
    <recommendedName>
        <fullName evidence="8">Major facilitator superfamily (MFS) profile domain-containing protein</fullName>
    </recommendedName>
</protein>
<feature type="domain" description="Major facilitator superfamily (MFS) profile" evidence="8">
    <location>
        <begin position="13"/>
        <end position="410"/>
    </location>
</feature>
<dbReference type="PROSITE" id="PS50850">
    <property type="entry name" value="MFS"/>
    <property type="match status" value="1"/>
</dbReference>
<evidence type="ECO:0000256" key="6">
    <source>
        <dbReference type="ARBA" id="ARBA00023136"/>
    </source>
</evidence>
<feature type="transmembrane region" description="Helical" evidence="7">
    <location>
        <begin position="384"/>
        <end position="406"/>
    </location>
</feature>
<feature type="transmembrane region" description="Helical" evidence="7">
    <location>
        <begin position="105"/>
        <end position="123"/>
    </location>
</feature>
<dbReference type="InterPro" id="IPR036259">
    <property type="entry name" value="MFS_trans_sf"/>
</dbReference>
<dbReference type="Gene3D" id="1.20.1250.20">
    <property type="entry name" value="MFS general substrate transporter like domains"/>
    <property type="match status" value="1"/>
</dbReference>
<evidence type="ECO:0000256" key="1">
    <source>
        <dbReference type="ARBA" id="ARBA00004651"/>
    </source>
</evidence>
<dbReference type="GO" id="GO:0022857">
    <property type="term" value="F:transmembrane transporter activity"/>
    <property type="evidence" value="ECO:0007669"/>
    <property type="project" value="InterPro"/>
</dbReference>
<feature type="transmembrane region" description="Helical" evidence="7">
    <location>
        <begin position="46"/>
        <end position="67"/>
    </location>
</feature>
<feature type="transmembrane region" description="Helical" evidence="7">
    <location>
        <begin position="16"/>
        <end position="40"/>
    </location>
</feature>
<keyword evidence="6 7" id="KW-0472">Membrane</keyword>
<feature type="transmembrane region" description="Helical" evidence="7">
    <location>
        <begin position="321"/>
        <end position="339"/>
    </location>
</feature>
<evidence type="ECO:0000259" key="8">
    <source>
        <dbReference type="PROSITE" id="PS50850"/>
    </source>
</evidence>
<comment type="subcellular location">
    <subcellularLocation>
        <location evidence="1">Cell membrane</location>
        <topology evidence="1">Multi-pass membrane protein</topology>
    </subcellularLocation>
</comment>
<feature type="transmembrane region" description="Helical" evidence="7">
    <location>
        <begin position="298"/>
        <end position="315"/>
    </location>
</feature>
<evidence type="ECO:0000256" key="5">
    <source>
        <dbReference type="ARBA" id="ARBA00022989"/>
    </source>
</evidence>
<dbReference type="InterPro" id="IPR010290">
    <property type="entry name" value="TM_effector"/>
</dbReference>
<dbReference type="PANTHER" id="PTHR23513:SF11">
    <property type="entry name" value="STAPHYLOFERRIN A TRANSPORTER"/>
    <property type="match status" value="1"/>
</dbReference>
<sequence length="424" mass="43321">MALGWGPALQHRHYRLLFFSLLPGTLGLMMAMVAFGYVAYRISGSATLLALTTAGYGISMAVLSPVAGMVTDRFSRRSLLLATQGTLGVSAAIAALLIATGTVQIWQLLLVSILQGAAFAFNMPARQALIAELVPPDDLANAIALSNAGLNLNRILGPALAGVLLSIPAVGPVGVFLLMAALYTAVFVMLLRLPATLRVGRAPRLGRGSALVGLRYVFERPALRRLMTMAALPVLFGMPYQSLMPATADRVFGVGAAGLGTLLAANGVGALAGSLVVAAHTSRKVANGQVASDRLRRLQLAAGVLLGAAVVAFGLNGQFLVALPLVALAGGAAAAYSSVNSTLLMQGAEPEYHGRVMSVYMMAFSAMPLSSVPAAWVADHIGLPLTLIVCGATCAAIVGLLGRAALPGAAPAMARHEPAAGAAA</sequence>
<organism evidence="9">
    <name type="scientific">uncultured Chloroflexota bacterium</name>
    <dbReference type="NCBI Taxonomy" id="166587"/>
    <lineage>
        <taxon>Bacteria</taxon>
        <taxon>Bacillati</taxon>
        <taxon>Chloroflexota</taxon>
        <taxon>environmental samples</taxon>
    </lineage>
</organism>
<dbReference type="AlphaFoldDB" id="A0A6J4HVK8"/>
<evidence type="ECO:0000256" key="7">
    <source>
        <dbReference type="SAM" id="Phobius"/>
    </source>
</evidence>
<dbReference type="InterPro" id="IPR020846">
    <property type="entry name" value="MFS_dom"/>
</dbReference>
<feature type="transmembrane region" description="Helical" evidence="7">
    <location>
        <begin position="359"/>
        <end position="378"/>
    </location>
</feature>
<dbReference type="GO" id="GO:0005886">
    <property type="term" value="C:plasma membrane"/>
    <property type="evidence" value="ECO:0007669"/>
    <property type="project" value="UniProtKB-SubCell"/>
</dbReference>
<feature type="transmembrane region" description="Helical" evidence="7">
    <location>
        <begin position="173"/>
        <end position="191"/>
    </location>
</feature>
<reference evidence="9" key="1">
    <citation type="submission" date="2020-02" db="EMBL/GenBank/DDBJ databases">
        <authorList>
            <person name="Meier V. D."/>
        </authorList>
    </citation>
    <scope>NUCLEOTIDE SEQUENCE</scope>
    <source>
        <strain evidence="9">AVDCRST_MAG77</strain>
    </source>
</reference>
<keyword evidence="2" id="KW-0813">Transport</keyword>
<feature type="transmembrane region" description="Helical" evidence="7">
    <location>
        <begin position="79"/>
        <end position="99"/>
    </location>
</feature>